<dbReference type="EMBL" id="JASBNA010000010">
    <property type="protein sequence ID" value="KAK7688732.1"/>
    <property type="molecule type" value="Genomic_DNA"/>
</dbReference>
<comment type="caution">
    <text evidence="1">The sequence shown here is derived from an EMBL/GenBank/DDBJ whole genome shotgun (WGS) entry which is preliminary data.</text>
</comment>
<evidence type="ECO:0000313" key="2">
    <source>
        <dbReference type="Proteomes" id="UP001385951"/>
    </source>
</evidence>
<reference evidence="1 2" key="1">
    <citation type="submission" date="2022-09" db="EMBL/GenBank/DDBJ databases">
        <authorList>
            <person name="Palmer J.M."/>
        </authorList>
    </citation>
    <scope>NUCLEOTIDE SEQUENCE [LARGE SCALE GENOMIC DNA]</scope>
    <source>
        <strain evidence="1 2">DSM 7382</strain>
    </source>
</reference>
<accession>A0AAW0G8I2</accession>
<protein>
    <submittedName>
        <fullName evidence="1">Uncharacterized protein</fullName>
    </submittedName>
</protein>
<keyword evidence="2" id="KW-1185">Reference proteome</keyword>
<dbReference type="Proteomes" id="UP001385951">
    <property type="component" value="Unassembled WGS sequence"/>
</dbReference>
<dbReference type="AlphaFoldDB" id="A0AAW0G8I2"/>
<sequence length="92" mass="10367">MYASGFDLWPESTQLSSHNTFMYLSTHSDPVTNAFSITAFGIFILPLTWTQIESHSLEVESVRPENCLHGCMQLLTLEPTSPISYTDFTVMC</sequence>
<evidence type="ECO:0000313" key="1">
    <source>
        <dbReference type="EMBL" id="KAK7688732.1"/>
    </source>
</evidence>
<name>A0AAW0G8I2_9APHY</name>
<organism evidence="1 2">
    <name type="scientific">Cerrena zonata</name>
    <dbReference type="NCBI Taxonomy" id="2478898"/>
    <lineage>
        <taxon>Eukaryota</taxon>
        <taxon>Fungi</taxon>
        <taxon>Dikarya</taxon>
        <taxon>Basidiomycota</taxon>
        <taxon>Agaricomycotina</taxon>
        <taxon>Agaricomycetes</taxon>
        <taxon>Polyporales</taxon>
        <taxon>Cerrenaceae</taxon>
        <taxon>Cerrena</taxon>
    </lineage>
</organism>
<proteinExistence type="predicted"/>
<gene>
    <name evidence="1" type="ORF">QCA50_008271</name>
</gene>